<protein>
    <submittedName>
        <fullName evidence="1">Uncharacterized protein</fullName>
    </submittedName>
</protein>
<dbReference type="Proteomes" id="UP001054945">
    <property type="component" value="Unassembled WGS sequence"/>
</dbReference>
<name>A0AAV4XR31_CAEEX</name>
<organism evidence="1 2">
    <name type="scientific">Caerostris extrusa</name>
    <name type="common">Bark spider</name>
    <name type="synonym">Caerostris bankana</name>
    <dbReference type="NCBI Taxonomy" id="172846"/>
    <lineage>
        <taxon>Eukaryota</taxon>
        <taxon>Metazoa</taxon>
        <taxon>Ecdysozoa</taxon>
        <taxon>Arthropoda</taxon>
        <taxon>Chelicerata</taxon>
        <taxon>Arachnida</taxon>
        <taxon>Araneae</taxon>
        <taxon>Araneomorphae</taxon>
        <taxon>Entelegynae</taxon>
        <taxon>Araneoidea</taxon>
        <taxon>Araneidae</taxon>
        <taxon>Caerostris</taxon>
    </lineage>
</organism>
<comment type="caution">
    <text evidence="1">The sequence shown here is derived from an EMBL/GenBank/DDBJ whole genome shotgun (WGS) entry which is preliminary data.</text>
</comment>
<evidence type="ECO:0000313" key="1">
    <source>
        <dbReference type="EMBL" id="GIY97497.1"/>
    </source>
</evidence>
<proteinExistence type="predicted"/>
<accession>A0AAV4XR31</accession>
<keyword evidence="2" id="KW-1185">Reference proteome</keyword>
<dbReference type="AlphaFoldDB" id="A0AAV4XR31"/>
<reference evidence="1 2" key="1">
    <citation type="submission" date="2021-06" db="EMBL/GenBank/DDBJ databases">
        <title>Caerostris extrusa draft genome.</title>
        <authorList>
            <person name="Kono N."/>
            <person name="Arakawa K."/>
        </authorList>
    </citation>
    <scope>NUCLEOTIDE SEQUENCE [LARGE SCALE GENOMIC DNA]</scope>
</reference>
<sequence length="199" mass="22237">MGPVTCTEPCCETCLQVSGQTCLCAWNGIYLPDDRETSGWTWEDRRMRLAINAVKHGCSAAFECYLGVLYYERFGAVKAFPQNYQCYIYNCGVRNSLTGSCTNSVGKRAQWPGKGLRGADPQAQTTRAKVVFLPLSDFIVFVICHRQQNSISWWPWSLAGLTEQACRCGVYSRLGTLLSRAVTCASLWVKEPFTLCIVD</sequence>
<evidence type="ECO:0000313" key="2">
    <source>
        <dbReference type="Proteomes" id="UP001054945"/>
    </source>
</evidence>
<dbReference type="EMBL" id="BPLR01000788">
    <property type="protein sequence ID" value="GIY97497.1"/>
    <property type="molecule type" value="Genomic_DNA"/>
</dbReference>
<gene>
    <name evidence="1" type="ORF">CEXT_497621</name>
</gene>